<protein>
    <submittedName>
        <fullName evidence="6">NTE family protein RssA</fullName>
    </submittedName>
</protein>
<evidence type="ECO:0000256" key="3">
    <source>
        <dbReference type="ARBA" id="ARBA00023098"/>
    </source>
</evidence>
<dbReference type="Proteomes" id="UP000207598">
    <property type="component" value="Unassembled WGS sequence"/>
</dbReference>
<evidence type="ECO:0000259" key="5">
    <source>
        <dbReference type="PROSITE" id="PS51635"/>
    </source>
</evidence>
<gene>
    <name evidence="6" type="primary">rssA</name>
    <name evidence="6" type="ORF">MAA8898_00710</name>
</gene>
<feature type="active site" description="Nucleophile" evidence="4">
    <location>
        <position position="40"/>
    </location>
</feature>
<feature type="short sequence motif" description="DGA/G" evidence="4">
    <location>
        <begin position="154"/>
        <end position="156"/>
    </location>
</feature>
<dbReference type="RefSeq" id="WP_094019599.1">
    <property type="nucleotide sequence ID" value="NZ_FXYF01000002.1"/>
</dbReference>
<dbReference type="Gene3D" id="3.40.1090.10">
    <property type="entry name" value="Cytosolic phospholipase A2 catalytic domain"/>
    <property type="match status" value="2"/>
</dbReference>
<feature type="short sequence motif" description="GXSXG" evidence="4">
    <location>
        <begin position="38"/>
        <end position="42"/>
    </location>
</feature>
<dbReference type="Pfam" id="PF01734">
    <property type="entry name" value="Patatin"/>
    <property type="match status" value="1"/>
</dbReference>
<name>A0A238K0S3_9RHOB</name>
<feature type="domain" description="PNPLA" evidence="5">
    <location>
        <begin position="7"/>
        <end position="167"/>
    </location>
</feature>
<evidence type="ECO:0000313" key="6">
    <source>
        <dbReference type="EMBL" id="SMX35974.1"/>
    </source>
</evidence>
<proteinExistence type="predicted"/>
<dbReference type="GO" id="GO:0016787">
    <property type="term" value="F:hydrolase activity"/>
    <property type="evidence" value="ECO:0007669"/>
    <property type="project" value="UniProtKB-UniRule"/>
</dbReference>
<keyword evidence="3 4" id="KW-0443">Lipid metabolism</keyword>
<dbReference type="OrthoDB" id="5290098at2"/>
<dbReference type="PANTHER" id="PTHR14226">
    <property type="entry name" value="NEUROPATHY TARGET ESTERASE/SWISS CHEESE D.MELANOGASTER"/>
    <property type="match status" value="1"/>
</dbReference>
<organism evidence="6 7">
    <name type="scientific">Maliponia aquimaris</name>
    <dbReference type="NCBI Taxonomy" id="1673631"/>
    <lineage>
        <taxon>Bacteria</taxon>
        <taxon>Pseudomonadati</taxon>
        <taxon>Pseudomonadota</taxon>
        <taxon>Alphaproteobacteria</taxon>
        <taxon>Rhodobacterales</taxon>
        <taxon>Paracoccaceae</taxon>
        <taxon>Maliponia</taxon>
    </lineage>
</organism>
<evidence type="ECO:0000256" key="2">
    <source>
        <dbReference type="ARBA" id="ARBA00022963"/>
    </source>
</evidence>
<keyword evidence="1 4" id="KW-0378">Hydrolase</keyword>
<dbReference type="EMBL" id="FXYF01000002">
    <property type="protein sequence ID" value="SMX35974.1"/>
    <property type="molecule type" value="Genomic_DNA"/>
</dbReference>
<keyword evidence="2 4" id="KW-0442">Lipid degradation</keyword>
<accession>A0A238K0S3</accession>
<dbReference type="InterPro" id="IPR016035">
    <property type="entry name" value="Acyl_Trfase/lysoPLipase"/>
</dbReference>
<dbReference type="SUPFAM" id="SSF52151">
    <property type="entry name" value="FabD/lysophospholipase-like"/>
    <property type="match status" value="1"/>
</dbReference>
<reference evidence="6 7" key="1">
    <citation type="submission" date="2017-05" db="EMBL/GenBank/DDBJ databases">
        <authorList>
            <person name="Song R."/>
            <person name="Chenine A.L."/>
            <person name="Ruprecht R.M."/>
        </authorList>
    </citation>
    <scope>NUCLEOTIDE SEQUENCE [LARGE SCALE GENOMIC DNA]</scope>
    <source>
        <strain evidence="6 7">CECT 8898</strain>
    </source>
</reference>
<dbReference type="PANTHER" id="PTHR14226:SF76">
    <property type="entry name" value="NTE FAMILY PROTEIN RSSA"/>
    <property type="match status" value="1"/>
</dbReference>
<keyword evidence="7" id="KW-1185">Reference proteome</keyword>
<dbReference type="PROSITE" id="PS51635">
    <property type="entry name" value="PNPLA"/>
    <property type="match status" value="1"/>
</dbReference>
<evidence type="ECO:0000256" key="1">
    <source>
        <dbReference type="ARBA" id="ARBA00022801"/>
    </source>
</evidence>
<comment type="caution">
    <text evidence="4">Lacks conserved residue(s) required for the propagation of feature annotation.</text>
</comment>
<sequence>MTATLGIALGSGGARGWCHIGVLRSLAAQGAVPDCVAGCSMGALVGAAWAAGKLDGLETWARGLTQARLLHYLDPRMDRGGLIAGAAVTRVLQELGLPERIEDLPKPLLVVATDMATGREVWLREGPLIPAVRASISIPGVFAPQRLDGRWLLDGGLINPVPTSAVRALGARRTIAVNPNAKHGRKLWEGQPPQDVWQRFGVEDWRAGLPEPLRAMLPEGRREAVPAYMEVVSVSIDILTEFLRKAREAVDPADVMLEADLLELSVMELFRAAEAIDEGARIAQAAAGRIAALITA</sequence>
<dbReference type="GO" id="GO:0016042">
    <property type="term" value="P:lipid catabolic process"/>
    <property type="evidence" value="ECO:0007669"/>
    <property type="project" value="UniProtKB-UniRule"/>
</dbReference>
<dbReference type="InterPro" id="IPR002641">
    <property type="entry name" value="PNPLA_dom"/>
</dbReference>
<feature type="active site" description="Proton acceptor" evidence="4">
    <location>
        <position position="154"/>
    </location>
</feature>
<dbReference type="InterPro" id="IPR050301">
    <property type="entry name" value="NTE"/>
</dbReference>
<evidence type="ECO:0000256" key="4">
    <source>
        <dbReference type="PROSITE-ProRule" id="PRU01161"/>
    </source>
</evidence>
<dbReference type="AlphaFoldDB" id="A0A238K0S3"/>
<evidence type="ECO:0000313" key="7">
    <source>
        <dbReference type="Proteomes" id="UP000207598"/>
    </source>
</evidence>